<dbReference type="GO" id="GO:0008662">
    <property type="term" value="F:1-phosphofructokinase activity"/>
    <property type="evidence" value="ECO:0007669"/>
    <property type="project" value="UniProtKB-UniRule"/>
</dbReference>
<evidence type="ECO:0000313" key="10">
    <source>
        <dbReference type="EMBL" id="KYO50237.1"/>
    </source>
</evidence>
<evidence type="ECO:0000256" key="5">
    <source>
        <dbReference type="ARBA" id="ARBA00022840"/>
    </source>
</evidence>
<dbReference type="EMBL" id="LPZR01000203">
    <property type="protein sequence ID" value="KYO50237.1"/>
    <property type="molecule type" value="Genomic_DNA"/>
</dbReference>
<evidence type="ECO:0000256" key="4">
    <source>
        <dbReference type="ARBA" id="ARBA00022777"/>
    </source>
</evidence>
<reference evidence="10 11" key="1">
    <citation type="submission" date="2015-12" db="EMBL/GenBank/DDBJ databases">
        <title>Genome sequence of Tistrella mobilis MCCC 1A02139.</title>
        <authorList>
            <person name="Lu L."/>
            <person name="Lai Q."/>
            <person name="Shao Z."/>
            <person name="Qian P."/>
        </authorList>
    </citation>
    <scope>NUCLEOTIDE SEQUENCE [LARGE SCALE GENOMIC DNA]</scope>
    <source>
        <strain evidence="10 11">MCCC 1A02139</strain>
    </source>
</reference>
<evidence type="ECO:0000256" key="3">
    <source>
        <dbReference type="ARBA" id="ARBA00022741"/>
    </source>
</evidence>
<sequence>MTAAIITVTLNPAIDQTIVIDHLVPGEVHRAKRVERSPGGKGVNVASCLADWGLRVTATGILGRDNAAAFDEIFAAGRIADRFLRVPGETRVNVKLADLAAADTTDINLPGLAVGAADLGRLRTVLDEVAGAGSVVVLAGSLPSGVAVGIYPDLCRRLRARGARVVLDTSGAPLATALGADEDALPDCVKPNRDELAAWAGRRLETRADLLAAAQGLVARGIALVVVSMGAEGALFVTATRAIHAGLPPERVLSTVGAGDAMVAGIVAAHAEGGDLERIARAGTAFAATKLGLVGPHLPGRGVVEAAMARVHLAEADIADRLQVRN</sequence>
<comment type="similarity">
    <text evidence="1 7 8">Belongs to the carbohydrate kinase PfkB family.</text>
</comment>
<evidence type="ECO:0000256" key="6">
    <source>
        <dbReference type="ARBA" id="ARBA00047745"/>
    </source>
</evidence>
<organism evidence="10 11">
    <name type="scientific">Tistrella mobilis</name>
    <dbReference type="NCBI Taxonomy" id="171437"/>
    <lineage>
        <taxon>Bacteria</taxon>
        <taxon>Pseudomonadati</taxon>
        <taxon>Pseudomonadota</taxon>
        <taxon>Alphaproteobacteria</taxon>
        <taxon>Geminicoccales</taxon>
        <taxon>Geminicoccaceae</taxon>
        <taxon>Tistrella</taxon>
    </lineage>
</organism>
<dbReference type="PROSITE" id="PS00583">
    <property type="entry name" value="PFKB_KINASES_1"/>
    <property type="match status" value="1"/>
</dbReference>
<dbReference type="InterPro" id="IPR011611">
    <property type="entry name" value="PfkB_dom"/>
</dbReference>
<evidence type="ECO:0000259" key="9">
    <source>
        <dbReference type="Pfam" id="PF00294"/>
    </source>
</evidence>
<comment type="caution">
    <text evidence="10">The sequence shown here is derived from an EMBL/GenBank/DDBJ whole genome shotgun (WGS) entry which is preliminary data.</text>
</comment>
<protein>
    <recommendedName>
        <fullName evidence="7">Phosphofructokinase</fullName>
    </recommendedName>
</protein>
<comment type="catalytic activity">
    <reaction evidence="6 8">
        <text>beta-D-fructose 1-phosphate + ATP = beta-D-fructose 1,6-bisphosphate + ADP + H(+)</text>
        <dbReference type="Rhea" id="RHEA:14213"/>
        <dbReference type="ChEBI" id="CHEBI:15378"/>
        <dbReference type="ChEBI" id="CHEBI:30616"/>
        <dbReference type="ChEBI" id="CHEBI:32966"/>
        <dbReference type="ChEBI" id="CHEBI:138881"/>
        <dbReference type="ChEBI" id="CHEBI:456216"/>
        <dbReference type="EC" id="2.7.1.56"/>
    </reaction>
</comment>
<dbReference type="GO" id="GO:0044281">
    <property type="term" value="P:small molecule metabolic process"/>
    <property type="evidence" value="ECO:0007669"/>
    <property type="project" value="UniProtKB-ARBA"/>
</dbReference>
<keyword evidence="2 7" id="KW-0808">Transferase</keyword>
<name>A0A162K0I8_9PROT</name>
<dbReference type="PIRSF" id="PIRSF000535">
    <property type="entry name" value="1PFK/6PFK/LacC"/>
    <property type="match status" value="1"/>
</dbReference>
<feature type="domain" description="Carbohydrate kinase PfkB" evidence="9">
    <location>
        <begin position="9"/>
        <end position="293"/>
    </location>
</feature>
<evidence type="ECO:0000256" key="7">
    <source>
        <dbReference type="PIRNR" id="PIRNR000535"/>
    </source>
</evidence>
<dbReference type="PANTHER" id="PTHR46566">
    <property type="entry name" value="1-PHOSPHOFRUCTOKINASE-RELATED"/>
    <property type="match status" value="1"/>
</dbReference>
<dbReference type="AlphaFoldDB" id="A0A162K0I8"/>
<dbReference type="GO" id="GO:0016052">
    <property type="term" value="P:carbohydrate catabolic process"/>
    <property type="evidence" value="ECO:0007669"/>
    <property type="project" value="UniProtKB-ARBA"/>
</dbReference>
<dbReference type="GO" id="GO:0005524">
    <property type="term" value="F:ATP binding"/>
    <property type="evidence" value="ECO:0007669"/>
    <property type="project" value="UniProtKB-UniRule"/>
</dbReference>
<comment type="function">
    <text evidence="8">Catalyzes the ATP-dependent phosphorylation of fructose-l-phosphate to fructose-l,6-bisphosphate.</text>
</comment>
<dbReference type="CDD" id="cd01164">
    <property type="entry name" value="FruK_PfkB_like"/>
    <property type="match status" value="1"/>
</dbReference>
<dbReference type="NCBIfam" id="TIGR03168">
    <property type="entry name" value="1-PFK"/>
    <property type="match status" value="1"/>
</dbReference>
<dbReference type="GO" id="GO:0005829">
    <property type="term" value="C:cytosol"/>
    <property type="evidence" value="ECO:0007669"/>
    <property type="project" value="TreeGrafter"/>
</dbReference>
<accession>A0A162K0I8</accession>
<keyword evidence="5 8" id="KW-0067">ATP-binding</keyword>
<dbReference type="Gene3D" id="3.40.1190.20">
    <property type="match status" value="1"/>
</dbReference>
<dbReference type="PROSITE" id="PS00584">
    <property type="entry name" value="PFKB_KINASES_2"/>
    <property type="match status" value="1"/>
</dbReference>
<dbReference type="InterPro" id="IPR029056">
    <property type="entry name" value="Ribokinase-like"/>
</dbReference>
<dbReference type="Proteomes" id="UP000075787">
    <property type="component" value="Unassembled WGS sequence"/>
</dbReference>
<dbReference type="FunFam" id="3.40.1190.20:FF:000001">
    <property type="entry name" value="Phosphofructokinase"/>
    <property type="match status" value="1"/>
</dbReference>
<evidence type="ECO:0000256" key="8">
    <source>
        <dbReference type="RuleBase" id="RU369061"/>
    </source>
</evidence>
<dbReference type="SUPFAM" id="SSF53613">
    <property type="entry name" value="Ribokinase-like"/>
    <property type="match status" value="1"/>
</dbReference>
<dbReference type="RefSeq" id="WP_062768620.1">
    <property type="nucleotide sequence ID" value="NZ_CP121027.1"/>
</dbReference>
<evidence type="ECO:0000313" key="11">
    <source>
        <dbReference type="Proteomes" id="UP000075787"/>
    </source>
</evidence>
<dbReference type="InterPro" id="IPR022463">
    <property type="entry name" value="1-PFruKinase"/>
</dbReference>
<gene>
    <name evidence="10" type="ORF">AUP44_13945</name>
</gene>
<dbReference type="Pfam" id="PF00294">
    <property type="entry name" value="PfkB"/>
    <property type="match status" value="1"/>
</dbReference>
<dbReference type="OrthoDB" id="9801219at2"/>
<keyword evidence="4 8" id="KW-0418">Kinase</keyword>
<dbReference type="PANTHER" id="PTHR46566:SF5">
    <property type="entry name" value="1-PHOSPHOFRUCTOKINASE"/>
    <property type="match status" value="1"/>
</dbReference>
<dbReference type="InterPro" id="IPR002173">
    <property type="entry name" value="Carboh/pur_kinase_PfkB_CS"/>
</dbReference>
<dbReference type="NCBIfam" id="TIGR03828">
    <property type="entry name" value="pfkB"/>
    <property type="match status" value="1"/>
</dbReference>
<dbReference type="InterPro" id="IPR017583">
    <property type="entry name" value="Tagatose/fructose_Pkinase"/>
</dbReference>
<evidence type="ECO:0000256" key="1">
    <source>
        <dbReference type="ARBA" id="ARBA00010688"/>
    </source>
</evidence>
<proteinExistence type="inferred from homology"/>
<evidence type="ECO:0000256" key="2">
    <source>
        <dbReference type="ARBA" id="ARBA00022679"/>
    </source>
</evidence>
<dbReference type="GeneID" id="97240240"/>
<keyword evidence="3 8" id="KW-0547">Nucleotide-binding</keyword>